<feature type="compositionally biased region" description="Low complexity" evidence="2">
    <location>
        <begin position="96"/>
        <end position="109"/>
    </location>
</feature>
<dbReference type="InterPro" id="IPR001138">
    <property type="entry name" value="Zn2Cys6_DnaBD"/>
</dbReference>
<evidence type="ECO:0000313" key="4">
    <source>
        <dbReference type="EMBL" id="KAK0383736.1"/>
    </source>
</evidence>
<dbReference type="CDD" id="cd00067">
    <property type="entry name" value="GAL4"/>
    <property type="match status" value="1"/>
</dbReference>
<feature type="region of interest" description="Disordered" evidence="2">
    <location>
        <begin position="57"/>
        <end position="109"/>
    </location>
</feature>
<proteinExistence type="predicted"/>
<evidence type="ECO:0000313" key="5">
    <source>
        <dbReference type="Proteomes" id="UP001175261"/>
    </source>
</evidence>
<dbReference type="GO" id="GO:0000981">
    <property type="term" value="F:DNA-binding transcription factor activity, RNA polymerase II-specific"/>
    <property type="evidence" value="ECO:0007669"/>
    <property type="project" value="InterPro"/>
</dbReference>
<dbReference type="AlphaFoldDB" id="A0AA39GAV2"/>
<evidence type="ECO:0000256" key="1">
    <source>
        <dbReference type="ARBA" id="ARBA00023242"/>
    </source>
</evidence>
<organism evidence="4 5">
    <name type="scientific">Sarocladium strictum</name>
    <name type="common">Black bundle disease fungus</name>
    <name type="synonym">Acremonium strictum</name>
    <dbReference type="NCBI Taxonomy" id="5046"/>
    <lineage>
        <taxon>Eukaryota</taxon>
        <taxon>Fungi</taxon>
        <taxon>Dikarya</taxon>
        <taxon>Ascomycota</taxon>
        <taxon>Pezizomycotina</taxon>
        <taxon>Sordariomycetes</taxon>
        <taxon>Hypocreomycetidae</taxon>
        <taxon>Hypocreales</taxon>
        <taxon>Sarocladiaceae</taxon>
        <taxon>Sarocladium</taxon>
    </lineage>
</organism>
<gene>
    <name evidence="4" type="ORF">NLU13_9647</name>
</gene>
<feature type="region of interest" description="Disordered" evidence="2">
    <location>
        <begin position="312"/>
        <end position="348"/>
    </location>
</feature>
<dbReference type="PROSITE" id="PS50048">
    <property type="entry name" value="ZN2_CY6_FUNGAL_2"/>
    <property type="match status" value="1"/>
</dbReference>
<dbReference type="InterPro" id="IPR050797">
    <property type="entry name" value="Carb_Metab_Trans_Reg"/>
</dbReference>
<evidence type="ECO:0000259" key="3">
    <source>
        <dbReference type="PROSITE" id="PS50048"/>
    </source>
</evidence>
<comment type="caution">
    <text evidence="4">The sequence shown here is derived from an EMBL/GenBank/DDBJ whole genome shotgun (WGS) entry which is preliminary data.</text>
</comment>
<reference evidence="4" key="1">
    <citation type="submission" date="2022-10" db="EMBL/GenBank/DDBJ databases">
        <title>Determination and structural analysis of whole genome sequence of Sarocladium strictum F4-1.</title>
        <authorList>
            <person name="Hu L."/>
            <person name="Jiang Y."/>
        </authorList>
    </citation>
    <scope>NUCLEOTIDE SEQUENCE</scope>
    <source>
        <strain evidence="4">F4-1</strain>
    </source>
</reference>
<dbReference type="SUPFAM" id="SSF57701">
    <property type="entry name" value="Zn2/Cys6 DNA-binding domain"/>
    <property type="match status" value="1"/>
</dbReference>
<dbReference type="InterPro" id="IPR036864">
    <property type="entry name" value="Zn2-C6_fun-type_DNA-bd_sf"/>
</dbReference>
<keyword evidence="1" id="KW-0539">Nucleus</keyword>
<dbReference type="Pfam" id="PF00172">
    <property type="entry name" value="Zn_clus"/>
    <property type="match status" value="1"/>
</dbReference>
<accession>A0AA39GAV2</accession>
<sequence length="502" mass="53375">MPAEADTSAEAGCFLSVRSSCDRCRVQKLKCSVLSGSGACERCTRAKLPCVFGRRTRSKRMSGSDEGQIRPTVSRRNTSPVAQAMPLTPFTSASATPLPTNTSSMSTTTSMAMPPPVAILPPSTMAAQGEYLTQSGPYMRLAGPVGSAGSDTEPDYHYTRSWDNLVLLQDSFTDVMEKNCNMGNYGGTQFAFDVSDVVMFDGGQVDPPRCLAQQGNLTATSSRPIDIPCTATGSKIGGHGPGNTAVLTSQQLITLISEIQQRLRNLEESEWHAGSARSLDDYPIGSVLQLSHQFSSIARSALSTSRIASGVGAPALDDENGRAMAVEGSSSEGSTSTKDEDQDERKANGAVLDTPTILLLLGGYLWLARIFDIVLGHFQKHLNQMPSRYDHGGGANSSSSRSSSSSSSNAVVGRTTLRLGELSWANGALDLQKIHIAVSMLLDELHDVEAQMGRGGGVVRDLAVALLLNNPTRPGGDDGWHCDGLGKRMTGLKELLREKMGL</sequence>
<dbReference type="Proteomes" id="UP001175261">
    <property type="component" value="Unassembled WGS sequence"/>
</dbReference>
<dbReference type="GO" id="GO:0008270">
    <property type="term" value="F:zinc ion binding"/>
    <property type="evidence" value="ECO:0007669"/>
    <property type="project" value="InterPro"/>
</dbReference>
<keyword evidence="5" id="KW-1185">Reference proteome</keyword>
<feature type="compositionally biased region" description="Basic and acidic residues" evidence="2">
    <location>
        <begin position="337"/>
        <end position="347"/>
    </location>
</feature>
<protein>
    <recommendedName>
        <fullName evidence="3">Zn(2)-C6 fungal-type domain-containing protein</fullName>
    </recommendedName>
</protein>
<feature type="region of interest" description="Disordered" evidence="2">
    <location>
        <begin position="389"/>
        <end position="410"/>
    </location>
</feature>
<dbReference type="EMBL" id="JAPDFR010000009">
    <property type="protein sequence ID" value="KAK0383736.1"/>
    <property type="molecule type" value="Genomic_DNA"/>
</dbReference>
<name>A0AA39GAV2_SARSR</name>
<feature type="domain" description="Zn(2)-C6 fungal-type" evidence="3">
    <location>
        <begin position="20"/>
        <end position="52"/>
    </location>
</feature>
<dbReference type="PROSITE" id="PS00463">
    <property type="entry name" value="ZN2_CY6_FUNGAL_1"/>
    <property type="match status" value="1"/>
</dbReference>
<evidence type="ECO:0000256" key="2">
    <source>
        <dbReference type="SAM" id="MobiDB-lite"/>
    </source>
</evidence>
<dbReference type="Gene3D" id="4.10.240.10">
    <property type="entry name" value="Zn(2)-C6 fungal-type DNA-binding domain"/>
    <property type="match status" value="1"/>
</dbReference>
<feature type="compositionally biased region" description="Low complexity" evidence="2">
    <location>
        <begin position="397"/>
        <end position="408"/>
    </location>
</feature>
<feature type="compositionally biased region" description="Low complexity" evidence="2">
    <location>
        <begin position="327"/>
        <end position="336"/>
    </location>
</feature>
<dbReference type="PANTHER" id="PTHR31668">
    <property type="entry name" value="GLUCOSE TRANSPORT TRANSCRIPTION REGULATOR RGT1-RELATED-RELATED"/>
    <property type="match status" value="1"/>
</dbReference>
<dbReference type="SMART" id="SM00066">
    <property type="entry name" value="GAL4"/>
    <property type="match status" value="1"/>
</dbReference>